<evidence type="ECO:0000256" key="8">
    <source>
        <dbReference type="ARBA" id="ARBA00024799"/>
    </source>
</evidence>
<dbReference type="InterPro" id="IPR018027">
    <property type="entry name" value="Asn/Gln_amidotransferase"/>
</dbReference>
<dbReference type="SUPFAM" id="SSF55931">
    <property type="entry name" value="Glutamine synthetase/guanido kinase"/>
    <property type="match status" value="1"/>
</dbReference>
<dbReference type="InterPro" id="IPR006075">
    <property type="entry name" value="Asn/Gln-tRNA_Trfase_suB/E_cat"/>
</dbReference>
<dbReference type="InterPro" id="IPR003789">
    <property type="entry name" value="Asn/Gln_tRNA_amidoTrase-B-like"/>
</dbReference>
<evidence type="ECO:0000256" key="2">
    <source>
        <dbReference type="ARBA" id="ARBA00011123"/>
    </source>
</evidence>
<evidence type="ECO:0000256" key="7">
    <source>
        <dbReference type="ARBA" id="ARBA00022917"/>
    </source>
</evidence>
<dbReference type="InterPro" id="IPR023168">
    <property type="entry name" value="GatB_Yqey_C_2"/>
</dbReference>
<comment type="catalytic activity">
    <reaction evidence="9 11">
        <text>L-aspartyl-tRNA(Asn) + L-glutamine + ATP + H2O = L-asparaginyl-tRNA(Asn) + L-glutamate + ADP + phosphate + 2 H(+)</text>
        <dbReference type="Rhea" id="RHEA:14513"/>
        <dbReference type="Rhea" id="RHEA-COMP:9674"/>
        <dbReference type="Rhea" id="RHEA-COMP:9677"/>
        <dbReference type="ChEBI" id="CHEBI:15377"/>
        <dbReference type="ChEBI" id="CHEBI:15378"/>
        <dbReference type="ChEBI" id="CHEBI:29985"/>
        <dbReference type="ChEBI" id="CHEBI:30616"/>
        <dbReference type="ChEBI" id="CHEBI:43474"/>
        <dbReference type="ChEBI" id="CHEBI:58359"/>
        <dbReference type="ChEBI" id="CHEBI:78515"/>
        <dbReference type="ChEBI" id="CHEBI:78516"/>
        <dbReference type="ChEBI" id="CHEBI:456216"/>
    </reaction>
</comment>
<comment type="caution">
    <text evidence="13">The sequence shown here is derived from an EMBL/GenBank/DDBJ whole genome shotgun (WGS) entry which is preliminary data.</text>
</comment>
<evidence type="ECO:0000313" key="13">
    <source>
        <dbReference type="EMBL" id="HGT40389.1"/>
    </source>
</evidence>
<dbReference type="Pfam" id="PF02637">
    <property type="entry name" value="GatB_Yqey"/>
    <property type="match status" value="1"/>
</dbReference>
<dbReference type="InterPro" id="IPR042114">
    <property type="entry name" value="GatB_C_1"/>
</dbReference>
<dbReference type="NCBIfam" id="NF004012">
    <property type="entry name" value="PRK05477.1-2"/>
    <property type="match status" value="1"/>
</dbReference>
<comment type="similarity">
    <text evidence="1 11">Belongs to the GatB/GatE family. GatB subfamily.</text>
</comment>
<gene>
    <name evidence="11 13" type="primary">gatB</name>
    <name evidence="13" type="ORF">ENS64_14180</name>
</gene>
<dbReference type="InterPro" id="IPR017958">
    <property type="entry name" value="Gln-tRNA_amidoTrfase_suB_CS"/>
</dbReference>
<evidence type="ECO:0000256" key="6">
    <source>
        <dbReference type="ARBA" id="ARBA00022840"/>
    </source>
</evidence>
<accession>A0A7C4QTC6</accession>
<feature type="domain" description="Asn/Gln amidotransferase" evidence="12">
    <location>
        <begin position="349"/>
        <end position="511"/>
    </location>
</feature>
<evidence type="ECO:0000256" key="1">
    <source>
        <dbReference type="ARBA" id="ARBA00005306"/>
    </source>
</evidence>
<dbReference type="AlphaFoldDB" id="A0A7C4QTC6"/>
<evidence type="ECO:0000259" key="12">
    <source>
        <dbReference type="SMART" id="SM00845"/>
    </source>
</evidence>
<dbReference type="FunFam" id="1.10.10.410:FF:000001">
    <property type="entry name" value="Aspartyl/glutamyl-tRNA(Asn/Gln) amidotransferase subunit B"/>
    <property type="match status" value="1"/>
</dbReference>
<evidence type="ECO:0000256" key="4">
    <source>
        <dbReference type="ARBA" id="ARBA00022598"/>
    </source>
</evidence>
<evidence type="ECO:0000256" key="9">
    <source>
        <dbReference type="ARBA" id="ARBA00047380"/>
    </source>
</evidence>
<dbReference type="NCBIfam" id="TIGR00133">
    <property type="entry name" value="gatB"/>
    <property type="match status" value="1"/>
</dbReference>
<dbReference type="PANTHER" id="PTHR11659:SF0">
    <property type="entry name" value="GLUTAMYL-TRNA(GLN) AMIDOTRANSFERASE SUBUNIT B, MITOCHONDRIAL"/>
    <property type="match status" value="1"/>
</dbReference>
<dbReference type="GO" id="GO:0050567">
    <property type="term" value="F:glutaminyl-tRNA synthase (glutamine-hydrolyzing) activity"/>
    <property type="evidence" value="ECO:0007669"/>
    <property type="project" value="UniProtKB-UniRule"/>
</dbReference>
<dbReference type="InterPro" id="IPR004413">
    <property type="entry name" value="GatB"/>
</dbReference>
<evidence type="ECO:0000256" key="3">
    <source>
        <dbReference type="ARBA" id="ARBA00016923"/>
    </source>
</evidence>
<evidence type="ECO:0000256" key="11">
    <source>
        <dbReference type="HAMAP-Rule" id="MF_00121"/>
    </source>
</evidence>
<organism evidence="13">
    <name type="scientific">Schlesneria paludicola</name>
    <dbReference type="NCBI Taxonomy" id="360056"/>
    <lineage>
        <taxon>Bacteria</taxon>
        <taxon>Pseudomonadati</taxon>
        <taxon>Planctomycetota</taxon>
        <taxon>Planctomycetia</taxon>
        <taxon>Planctomycetales</taxon>
        <taxon>Planctomycetaceae</taxon>
        <taxon>Schlesneria</taxon>
    </lineage>
</organism>
<comment type="catalytic activity">
    <reaction evidence="10 11">
        <text>L-glutamyl-tRNA(Gln) + L-glutamine + ATP + H2O = L-glutaminyl-tRNA(Gln) + L-glutamate + ADP + phosphate + H(+)</text>
        <dbReference type="Rhea" id="RHEA:17521"/>
        <dbReference type="Rhea" id="RHEA-COMP:9681"/>
        <dbReference type="Rhea" id="RHEA-COMP:9684"/>
        <dbReference type="ChEBI" id="CHEBI:15377"/>
        <dbReference type="ChEBI" id="CHEBI:15378"/>
        <dbReference type="ChEBI" id="CHEBI:29985"/>
        <dbReference type="ChEBI" id="CHEBI:30616"/>
        <dbReference type="ChEBI" id="CHEBI:43474"/>
        <dbReference type="ChEBI" id="CHEBI:58359"/>
        <dbReference type="ChEBI" id="CHEBI:78520"/>
        <dbReference type="ChEBI" id="CHEBI:78521"/>
        <dbReference type="ChEBI" id="CHEBI:456216"/>
    </reaction>
</comment>
<dbReference type="GO" id="GO:0006412">
    <property type="term" value="P:translation"/>
    <property type="evidence" value="ECO:0007669"/>
    <property type="project" value="UniProtKB-UniRule"/>
</dbReference>
<keyword evidence="7 11" id="KW-0648">Protein biosynthesis</keyword>
<dbReference type="InterPro" id="IPR014746">
    <property type="entry name" value="Gln_synth/guanido_kin_cat_dom"/>
</dbReference>
<dbReference type="SMART" id="SM00845">
    <property type="entry name" value="GatB_Yqey"/>
    <property type="match status" value="1"/>
</dbReference>
<dbReference type="Pfam" id="PF02934">
    <property type="entry name" value="GatB_N"/>
    <property type="match status" value="1"/>
</dbReference>
<dbReference type="PROSITE" id="PS01234">
    <property type="entry name" value="GATB"/>
    <property type="match status" value="1"/>
</dbReference>
<dbReference type="Gene3D" id="1.10.150.380">
    <property type="entry name" value="GatB domain, N-terminal subdomain"/>
    <property type="match status" value="1"/>
</dbReference>
<dbReference type="EC" id="6.3.5.-" evidence="11"/>
<dbReference type="GO" id="GO:0005524">
    <property type="term" value="F:ATP binding"/>
    <property type="evidence" value="ECO:0007669"/>
    <property type="project" value="UniProtKB-KW"/>
</dbReference>
<dbReference type="GO" id="GO:0016740">
    <property type="term" value="F:transferase activity"/>
    <property type="evidence" value="ECO:0007669"/>
    <property type="project" value="UniProtKB-KW"/>
</dbReference>
<comment type="subunit">
    <text evidence="2 11">Heterotrimer of A, B and C subunits.</text>
</comment>
<keyword evidence="4 11" id="KW-0436">Ligase</keyword>
<comment type="function">
    <text evidence="8 11">Allows the formation of correctly charged Asn-tRNA(Asn) or Gln-tRNA(Gln) through the transamidation of misacylated Asp-tRNA(Asn) or Glu-tRNA(Gln) in organisms which lack either or both of asparaginyl-tRNA or glutaminyl-tRNA synthetases. The reaction takes place in the presence of glutamine and ATP through an activated phospho-Asp-tRNA(Asn) or phospho-Glu-tRNA(Gln).</text>
</comment>
<evidence type="ECO:0000256" key="5">
    <source>
        <dbReference type="ARBA" id="ARBA00022741"/>
    </source>
</evidence>
<evidence type="ECO:0000256" key="10">
    <source>
        <dbReference type="ARBA" id="ARBA00047913"/>
    </source>
</evidence>
<reference evidence="13" key="1">
    <citation type="journal article" date="2020" name="mSystems">
        <title>Genome- and Community-Level Interaction Insights into Carbon Utilization and Element Cycling Functions of Hydrothermarchaeota in Hydrothermal Sediment.</title>
        <authorList>
            <person name="Zhou Z."/>
            <person name="Liu Y."/>
            <person name="Xu W."/>
            <person name="Pan J."/>
            <person name="Luo Z.H."/>
            <person name="Li M."/>
        </authorList>
    </citation>
    <scope>NUCLEOTIDE SEQUENCE [LARGE SCALE GENOMIC DNA]</scope>
    <source>
        <strain evidence="13">SpSt-508</strain>
    </source>
</reference>
<dbReference type="Gene3D" id="1.10.10.410">
    <property type="match status" value="1"/>
</dbReference>
<dbReference type="GO" id="GO:0070681">
    <property type="term" value="P:glutaminyl-tRNAGln biosynthesis via transamidation"/>
    <property type="evidence" value="ECO:0007669"/>
    <property type="project" value="TreeGrafter"/>
</dbReference>
<dbReference type="InterPro" id="IPR017959">
    <property type="entry name" value="Asn/Gln-tRNA_amidoTrfase_suB/E"/>
</dbReference>
<name>A0A7C4QTC6_9PLAN</name>
<dbReference type="EMBL" id="DSVQ01000016">
    <property type="protein sequence ID" value="HGT40389.1"/>
    <property type="molecule type" value="Genomic_DNA"/>
</dbReference>
<dbReference type="SUPFAM" id="SSF89095">
    <property type="entry name" value="GatB/YqeY motif"/>
    <property type="match status" value="1"/>
</dbReference>
<keyword evidence="6 11" id="KW-0067">ATP-binding</keyword>
<dbReference type="NCBIfam" id="NF004014">
    <property type="entry name" value="PRK05477.1-4"/>
    <property type="match status" value="1"/>
</dbReference>
<dbReference type="HAMAP" id="MF_00121">
    <property type="entry name" value="GatB"/>
    <property type="match status" value="1"/>
</dbReference>
<keyword evidence="13" id="KW-0808">Transferase</keyword>
<sequence>MFDVIIGLEVHVQLLTQTKIFCGCSTAFRPDQPNVQTCPVCLGLPGALPVLNREALRLAMKTALALHCEIAPFTKWDRKQYFYPDLPKGYQISQYDLPFSRNGWLEIEVPPAGEGGSSQTGQPTIRRVGIIRAHLEEDAGKNLHDESGRGRDSFVDLNRAGTPLVEIVTQPDLRSAAEARQFLQELHLLLTWLKVSDCNMQEGSLRCDANVNLHVARGDGTKVATPIVEIKNLNSFRFTEQAITYEVQRQWDAFQRTGQTIRDAPKSTRGFDPDRGLTYPLREKEEAADYRYFPDPDLVPVTISAAELEAMRGEMGETPGERRRRYEREFGLSAYDADVLIHQGAAVCDYFETVSQACGDAKQAANWVTQDVLRELKDRRQAIEAFPVSAGVLSVLLKKVRQKQITVKSAREIFTELLADCDAHPDAAVRMSEADQLARIEALITERGLALVQDDATLLAAVTAVIERNPKAVEDFRGGKQAAIGALIGQVMKQVKGADAQVVRQLLSERLQKM</sequence>
<keyword evidence="5 11" id="KW-0547">Nucleotide-binding</keyword>
<proteinExistence type="inferred from homology"/>
<dbReference type="PANTHER" id="PTHR11659">
    <property type="entry name" value="GLUTAMYL-TRNA GLN AMIDOTRANSFERASE SUBUNIT B MITOCHONDRIAL AND PROKARYOTIC PET112-RELATED"/>
    <property type="match status" value="1"/>
</dbReference>
<protein>
    <recommendedName>
        <fullName evidence="3 11">Aspartyl/glutamyl-tRNA(Asn/Gln) amidotransferase subunit B</fullName>
        <shortName evidence="11">Asp/Glu-ADT subunit B</shortName>
        <ecNumber evidence="11">6.3.5.-</ecNumber>
    </recommendedName>
</protein>